<evidence type="ECO:0000313" key="2">
    <source>
        <dbReference type="Proteomes" id="UP001196413"/>
    </source>
</evidence>
<protein>
    <submittedName>
        <fullName evidence="1">Uncharacterized protein</fullName>
    </submittedName>
</protein>
<keyword evidence="2" id="KW-1185">Reference proteome</keyword>
<comment type="caution">
    <text evidence="1">The sequence shown here is derived from an EMBL/GenBank/DDBJ whole genome shotgun (WGS) entry which is preliminary data.</text>
</comment>
<name>A0AAD5WFW4_PARTN</name>
<feature type="non-terminal residue" evidence="1">
    <location>
        <position position="1"/>
    </location>
</feature>
<dbReference type="Proteomes" id="UP001196413">
    <property type="component" value="Unassembled WGS sequence"/>
</dbReference>
<proteinExistence type="predicted"/>
<sequence length="62" mass="6903">NFLTALRSMTDREKCEVSEQIQTLVKSTAIEAFSVFIAIEANCQKVIDLLSSFLKAASNTNY</sequence>
<dbReference type="AlphaFoldDB" id="A0AAD5WFW4"/>
<organism evidence="1 2">
    <name type="scientific">Parelaphostrongylus tenuis</name>
    <name type="common">Meningeal worm</name>
    <dbReference type="NCBI Taxonomy" id="148309"/>
    <lineage>
        <taxon>Eukaryota</taxon>
        <taxon>Metazoa</taxon>
        <taxon>Ecdysozoa</taxon>
        <taxon>Nematoda</taxon>
        <taxon>Chromadorea</taxon>
        <taxon>Rhabditida</taxon>
        <taxon>Rhabditina</taxon>
        <taxon>Rhabditomorpha</taxon>
        <taxon>Strongyloidea</taxon>
        <taxon>Metastrongylidae</taxon>
        <taxon>Parelaphostrongylus</taxon>
    </lineage>
</organism>
<gene>
    <name evidence="1" type="ORF">KIN20_029844</name>
</gene>
<reference evidence="1" key="1">
    <citation type="submission" date="2021-06" db="EMBL/GenBank/DDBJ databases">
        <title>Parelaphostrongylus tenuis whole genome reference sequence.</title>
        <authorList>
            <person name="Garwood T.J."/>
            <person name="Larsen P.A."/>
            <person name="Fountain-Jones N.M."/>
            <person name="Garbe J.R."/>
            <person name="Macchietto M.G."/>
            <person name="Kania S.A."/>
            <person name="Gerhold R.W."/>
            <person name="Richards J.E."/>
            <person name="Wolf T.M."/>
        </authorList>
    </citation>
    <scope>NUCLEOTIDE SEQUENCE</scope>
    <source>
        <strain evidence="1">MNPRO001-30</strain>
        <tissue evidence="1">Meninges</tissue>
    </source>
</reference>
<evidence type="ECO:0000313" key="1">
    <source>
        <dbReference type="EMBL" id="KAJ1368632.1"/>
    </source>
</evidence>
<dbReference type="EMBL" id="JAHQIW010006252">
    <property type="protein sequence ID" value="KAJ1368632.1"/>
    <property type="molecule type" value="Genomic_DNA"/>
</dbReference>
<accession>A0AAD5WFW4</accession>